<accession>A0A931CAB4</accession>
<evidence type="ECO:0000313" key="9">
    <source>
        <dbReference type="EMBL" id="MBG0564287.1"/>
    </source>
</evidence>
<dbReference type="AlphaFoldDB" id="A0A931CAB4"/>
<evidence type="ECO:0000256" key="3">
    <source>
        <dbReference type="ARBA" id="ARBA00022448"/>
    </source>
</evidence>
<keyword evidence="4 8" id="KW-1003">Cell membrane</keyword>
<comment type="caution">
    <text evidence="9">The sequence shown here is derived from an EMBL/GenBank/DDBJ whole genome shotgun (WGS) entry which is preliminary data.</text>
</comment>
<keyword evidence="5 8" id="KW-0812">Transmembrane</keyword>
<feature type="transmembrane region" description="Helical" evidence="8">
    <location>
        <begin position="102"/>
        <end position="122"/>
    </location>
</feature>
<comment type="similarity">
    <text evidence="2 8">Belongs to the 4-toluene sulfonate uptake permease (TSUP) (TC 2.A.102) family.</text>
</comment>
<evidence type="ECO:0000256" key="8">
    <source>
        <dbReference type="RuleBase" id="RU363041"/>
    </source>
</evidence>
<evidence type="ECO:0000256" key="4">
    <source>
        <dbReference type="ARBA" id="ARBA00022475"/>
    </source>
</evidence>
<dbReference type="PANTHER" id="PTHR30269">
    <property type="entry name" value="TRANSMEMBRANE PROTEIN YFCA"/>
    <property type="match status" value="1"/>
</dbReference>
<feature type="transmembrane region" description="Helical" evidence="8">
    <location>
        <begin position="73"/>
        <end position="96"/>
    </location>
</feature>
<feature type="transmembrane region" description="Helical" evidence="8">
    <location>
        <begin position="9"/>
        <end position="36"/>
    </location>
</feature>
<evidence type="ECO:0000256" key="6">
    <source>
        <dbReference type="ARBA" id="ARBA00022989"/>
    </source>
</evidence>
<feature type="transmembrane region" description="Helical" evidence="8">
    <location>
        <begin position="233"/>
        <end position="250"/>
    </location>
</feature>
<keyword evidence="10" id="KW-1185">Reference proteome</keyword>
<keyword evidence="7 8" id="KW-0472">Membrane</keyword>
<evidence type="ECO:0000256" key="5">
    <source>
        <dbReference type="ARBA" id="ARBA00022692"/>
    </source>
</evidence>
<dbReference type="GO" id="GO:0005886">
    <property type="term" value="C:plasma membrane"/>
    <property type="evidence" value="ECO:0007669"/>
    <property type="project" value="UniProtKB-SubCell"/>
</dbReference>
<keyword evidence="6 8" id="KW-1133">Transmembrane helix</keyword>
<feature type="transmembrane region" description="Helical" evidence="8">
    <location>
        <begin position="158"/>
        <end position="176"/>
    </location>
</feature>
<dbReference type="InterPro" id="IPR002781">
    <property type="entry name" value="TM_pro_TauE-like"/>
</dbReference>
<name>A0A931CAB4_9ACTN</name>
<evidence type="ECO:0000256" key="2">
    <source>
        <dbReference type="ARBA" id="ARBA00009142"/>
    </source>
</evidence>
<gene>
    <name evidence="9" type="ORF">I4J89_22830</name>
</gene>
<reference evidence="9" key="1">
    <citation type="submission" date="2020-11" db="EMBL/GenBank/DDBJ databases">
        <title>Isolation and identification of active actinomycetes.</title>
        <authorList>
            <person name="Sun X."/>
        </authorList>
    </citation>
    <scope>NUCLEOTIDE SEQUENCE</scope>
    <source>
        <strain evidence="9">NEAU-A11</strain>
    </source>
</reference>
<comment type="subcellular location">
    <subcellularLocation>
        <location evidence="1 8">Cell membrane</location>
        <topology evidence="1 8">Multi-pass membrane protein</topology>
    </subcellularLocation>
</comment>
<protein>
    <recommendedName>
        <fullName evidence="8">Probable membrane transporter protein</fullName>
    </recommendedName>
</protein>
<dbReference type="RefSeq" id="WP_196416056.1">
    <property type="nucleotide sequence ID" value="NZ_JADQTO010000010.1"/>
</dbReference>
<dbReference type="Proteomes" id="UP000598146">
    <property type="component" value="Unassembled WGS sequence"/>
</dbReference>
<feature type="transmembrane region" description="Helical" evidence="8">
    <location>
        <begin position="185"/>
        <end position="203"/>
    </location>
</feature>
<evidence type="ECO:0000313" key="10">
    <source>
        <dbReference type="Proteomes" id="UP000598146"/>
    </source>
</evidence>
<dbReference type="EMBL" id="JADQTO010000010">
    <property type="protein sequence ID" value="MBG0564287.1"/>
    <property type="molecule type" value="Genomic_DNA"/>
</dbReference>
<evidence type="ECO:0000256" key="7">
    <source>
        <dbReference type="ARBA" id="ARBA00023136"/>
    </source>
</evidence>
<organism evidence="9 10">
    <name type="scientific">Actinoplanes aureus</name>
    <dbReference type="NCBI Taxonomy" id="2792083"/>
    <lineage>
        <taxon>Bacteria</taxon>
        <taxon>Bacillati</taxon>
        <taxon>Actinomycetota</taxon>
        <taxon>Actinomycetes</taxon>
        <taxon>Micromonosporales</taxon>
        <taxon>Micromonosporaceae</taxon>
        <taxon>Actinoplanes</taxon>
    </lineage>
</organism>
<keyword evidence="3" id="KW-0813">Transport</keyword>
<dbReference type="Pfam" id="PF01925">
    <property type="entry name" value="TauE"/>
    <property type="match status" value="1"/>
</dbReference>
<sequence length="251" mass="25482">MDLLEAAQILAAGVAAGAINTLVGSGTLITFPVLLALGYPPVVANASNTVGLVPGSMAGAWAYRAELATQRHLLLRLGTTALLGGITGAVLLLVLPAEAFRAVVPVLICLALVLVVLQPWLSRRLRERREAPAGTSRSGLLLTAGIFATSVYGGYFGAAQGVLLLGILGLLVPATLQQLNGVKNVFAGLVNAVAAVIFIGAGTVSWPPVALIAAGSIAGSLVAGRYGRRLPDSALRGVIVVVGLTAVVRML</sequence>
<evidence type="ECO:0000256" key="1">
    <source>
        <dbReference type="ARBA" id="ARBA00004651"/>
    </source>
</evidence>
<dbReference type="PANTHER" id="PTHR30269:SF0">
    <property type="entry name" value="MEMBRANE TRANSPORTER PROTEIN YFCA-RELATED"/>
    <property type="match status" value="1"/>
</dbReference>
<proteinExistence type="inferred from homology"/>
<dbReference type="InterPro" id="IPR052017">
    <property type="entry name" value="TSUP"/>
</dbReference>